<dbReference type="PROSITE" id="PS51257">
    <property type="entry name" value="PROKAR_LIPOPROTEIN"/>
    <property type="match status" value="1"/>
</dbReference>
<proteinExistence type="predicted"/>
<evidence type="ECO:0000313" key="5">
    <source>
        <dbReference type="Proteomes" id="UP001357437"/>
    </source>
</evidence>
<reference evidence="3 5" key="2">
    <citation type="submission" date="2024-01" db="EMBL/GenBank/DDBJ databases">
        <title>Comparative Genomics of Leclercia adecarboxylata Strains Isolated from Several Sources.</title>
        <authorList>
            <person name="Yescas-Zazueta V."/>
            <person name="Balbuena-Alonso M.G."/>
            <person name="Valencia D."/>
            <person name="Mendez-Pfeiffer P.A."/>
            <person name="Ballesteros-Monrreal M.G."/>
            <person name="Rocha-Gracia R.D.C."/>
            <person name="Barrios-Villa E."/>
        </authorList>
    </citation>
    <scope>NUCLEOTIDE SEQUENCE [LARGE SCALE GENOMIC DNA]</scope>
    <source>
        <strain evidence="3 5">33MEM</strain>
    </source>
</reference>
<reference evidence="2" key="1">
    <citation type="journal article" date="2023" name="Genes Genomics">
        <title>Genomic insights of Leclercia adecarboxylata strains linked to an outbreak in public hospitals in Mexico.</title>
        <authorList>
            <person name="Barrios-Villa E."/>
            <person name="Pacheco-Flores B."/>
            <person name="Lozano-Zarain P."/>
            <person name="Del Campo-Ortega R."/>
            <person name="de Jesus Ascencio-Montiel I."/>
            <person name="Gonzalez-Leon M."/>
            <person name="Camorlinga-Ponce M."/>
            <person name="Gaytan Cervantes F.J."/>
            <person name="Gonzalez Torres C."/>
            <person name="Aguilar E."/>
            <person name="Gonzalez Ibarra J."/>
            <person name="Torres Lopez F.J."/>
            <person name="Rosas-Vargas H."/>
            <person name="Gonzalez-Bonilla C.R."/>
            <person name="Del Carmen Rocha-Gracia R."/>
        </authorList>
    </citation>
    <scope>NUCLEOTIDE SEQUENCE</scope>
    <source>
        <strain evidence="2">Lac40</strain>
    </source>
</reference>
<gene>
    <name evidence="2" type="ORF">OEZ79_12925</name>
    <name evidence="3" type="ORF">VOF76_10695</name>
</gene>
<evidence type="ECO:0000313" key="2">
    <source>
        <dbReference type="EMBL" id="MDC6639141.1"/>
    </source>
</evidence>
<evidence type="ECO:0000313" key="4">
    <source>
        <dbReference type="Proteomes" id="UP001149314"/>
    </source>
</evidence>
<keyword evidence="2" id="KW-0449">Lipoprotein</keyword>
<name>A0A9X3YBH2_9ENTR</name>
<sequence length="139" mass="15653">MMYSGRLLALSLVLPLVLAACSSSRTSVEKNARHMAYQMQQIHFDANTQPLTADNTRLMAQFLSQFYALGKEDRAAGLSIIQAQQRVDSFTTGKGPFSPENQKTMIINREYDADQPDKRGDIMKNNAIQTYWDGYNGRP</sequence>
<feature type="chain" id="PRO_5040997618" evidence="1">
    <location>
        <begin position="20"/>
        <end position="139"/>
    </location>
</feature>
<dbReference type="Proteomes" id="UP001357437">
    <property type="component" value="Unassembled WGS sequence"/>
</dbReference>
<keyword evidence="1" id="KW-0732">Signal</keyword>
<organism evidence="2 4">
    <name type="scientific">Leclercia adecarboxylata</name>
    <dbReference type="NCBI Taxonomy" id="83655"/>
    <lineage>
        <taxon>Bacteria</taxon>
        <taxon>Pseudomonadati</taxon>
        <taxon>Pseudomonadota</taxon>
        <taxon>Gammaproteobacteria</taxon>
        <taxon>Enterobacterales</taxon>
        <taxon>Enterobacteriaceae</taxon>
        <taxon>Leclercia</taxon>
    </lineage>
</organism>
<dbReference type="AlphaFoldDB" id="A0A9X3YBH2"/>
<evidence type="ECO:0000313" key="3">
    <source>
        <dbReference type="EMBL" id="MEC3936633.1"/>
    </source>
</evidence>
<protein>
    <submittedName>
        <fullName evidence="2">Exc2 family lipoprotein</fullName>
    </submittedName>
</protein>
<feature type="signal peptide" evidence="1">
    <location>
        <begin position="1"/>
        <end position="19"/>
    </location>
</feature>
<dbReference type="NCBIfam" id="NF033828">
    <property type="entry name" value="entry_exc2_fam"/>
    <property type="match status" value="1"/>
</dbReference>
<dbReference type="RefSeq" id="WP_191152613.1">
    <property type="nucleotide sequence ID" value="NZ_CP060824.1"/>
</dbReference>
<evidence type="ECO:0000256" key="1">
    <source>
        <dbReference type="SAM" id="SignalP"/>
    </source>
</evidence>
<keyword evidence="5" id="KW-1185">Reference proteome</keyword>
<dbReference type="EMBL" id="JAYMCU010000015">
    <property type="protein sequence ID" value="MEC3936633.1"/>
    <property type="molecule type" value="Genomic_DNA"/>
</dbReference>
<accession>A0A9X3YBH2</accession>
<dbReference type="EMBL" id="JAOURS010000012">
    <property type="protein sequence ID" value="MDC6639141.1"/>
    <property type="molecule type" value="Genomic_DNA"/>
</dbReference>
<dbReference type="Proteomes" id="UP001149314">
    <property type="component" value="Unassembled WGS sequence"/>
</dbReference>
<comment type="caution">
    <text evidence="2">The sequence shown here is derived from an EMBL/GenBank/DDBJ whole genome shotgun (WGS) entry which is preliminary data.</text>
</comment>